<proteinExistence type="predicted"/>
<reference evidence="1" key="1">
    <citation type="submission" date="2021-01" db="EMBL/GenBank/DDBJ databases">
        <title>A chromosome-scale assembly of European eel, Anguilla anguilla.</title>
        <authorList>
            <person name="Henkel C."/>
            <person name="Jong-Raadsen S.A."/>
            <person name="Dufour S."/>
            <person name="Weltzien F.-A."/>
            <person name="Palstra A.P."/>
            <person name="Pelster B."/>
            <person name="Spaink H.P."/>
            <person name="Van Den Thillart G.E."/>
            <person name="Jansen H."/>
            <person name="Zahm M."/>
            <person name="Klopp C."/>
            <person name="Cedric C."/>
            <person name="Louis A."/>
            <person name="Berthelot C."/>
            <person name="Parey E."/>
            <person name="Roest Crollius H."/>
            <person name="Montfort J."/>
            <person name="Robinson-Rechavi M."/>
            <person name="Bucao C."/>
            <person name="Bouchez O."/>
            <person name="Gislard M."/>
            <person name="Lluch J."/>
            <person name="Milhes M."/>
            <person name="Lampietro C."/>
            <person name="Lopez Roques C."/>
            <person name="Donnadieu C."/>
            <person name="Braasch I."/>
            <person name="Desvignes T."/>
            <person name="Postlethwait J."/>
            <person name="Bobe J."/>
            <person name="Guiguen Y."/>
            <person name="Dirks R."/>
        </authorList>
    </citation>
    <scope>NUCLEOTIDE SEQUENCE</scope>
    <source>
        <strain evidence="1">Tag_6206</strain>
        <tissue evidence="1">Liver</tissue>
    </source>
</reference>
<accession>A0A9D3MUF8</accession>
<organism evidence="1 2">
    <name type="scientific">Anguilla anguilla</name>
    <name type="common">European freshwater eel</name>
    <name type="synonym">Muraena anguilla</name>
    <dbReference type="NCBI Taxonomy" id="7936"/>
    <lineage>
        <taxon>Eukaryota</taxon>
        <taxon>Metazoa</taxon>
        <taxon>Chordata</taxon>
        <taxon>Craniata</taxon>
        <taxon>Vertebrata</taxon>
        <taxon>Euteleostomi</taxon>
        <taxon>Actinopterygii</taxon>
        <taxon>Neopterygii</taxon>
        <taxon>Teleostei</taxon>
        <taxon>Anguilliformes</taxon>
        <taxon>Anguillidae</taxon>
        <taxon>Anguilla</taxon>
    </lineage>
</organism>
<dbReference type="Proteomes" id="UP001044222">
    <property type="component" value="Unassembled WGS sequence"/>
</dbReference>
<name>A0A9D3MUF8_ANGAN</name>
<dbReference type="EMBL" id="JAFIRN010000002">
    <property type="protein sequence ID" value="KAG5854106.1"/>
    <property type="molecule type" value="Genomic_DNA"/>
</dbReference>
<gene>
    <name evidence="1" type="ORF">ANANG_G00034010</name>
</gene>
<evidence type="ECO:0000313" key="1">
    <source>
        <dbReference type="EMBL" id="KAG5854106.1"/>
    </source>
</evidence>
<evidence type="ECO:0000313" key="2">
    <source>
        <dbReference type="Proteomes" id="UP001044222"/>
    </source>
</evidence>
<keyword evidence="2" id="KW-1185">Reference proteome</keyword>
<dbReference type="AlphaFoldDB" id="A0A9D3MUF8"/>
<sequence>MWTDEQKEVIRFWEADVCTLNVWSALPCVWCVFKNNSIRDQGTVEPVSAKYIKQNKLYAYDNPAVPEKKKNVKNCKSTFKRLNMYFFGNKNLLQSGMGLCCPK</sequence>
<protein>
    <submittedName>
        <fullName evidence="1">Uncharacterized protein</fullName>
    </submittedName>
</protein>
<comment type="caution">
    <text evidence="1">The sequence shown here is derived from an EMBL/GenBank/DDBJ whole genome shotgun (WGS) entry which is preliminary data.</text>
</comment>